<accession>A0A2A9P2V4</accession>
<dbReference type="AlphaFoldDB" id="A0A2A9P2V4"/>
<sequence>MFYRCVVLVLALCFLSRAQVIPRPDPASQSNGPGDGDGYFYIIACTLPATVFRYGIDLCRPIPAGVGTYSPPELPGRLFAVAYRSPVEAMREFARSSRHQVHMFAFQHPANSTLVQISPGTYYSTNGWQWTVDQPGFFVRLRNNLRSFVHGNHRLRHPQAAGDEQLEDYVNALPWVQTRSMDELGRVPSRELGPGEAGQEMDGVFYVTTTMLPETVSSAGIHPGGLVGPGGVATLVSGSQTFVVAHRRPEDALRNFHHRTYHTPINPRQSVFVYAFRSEPLPILSEAEGQGQGAVMRRAWLGAEVASMARMPDEARSLIADRERGRDVTDEQLRAEILGRLEWLSPTTKNVELNASIDMCNRFGLWRRRTAAKKQWPPFRPSWPKLPVVSKSVRGTRGASSIAALTQKLGTGSRQTNCTNLVVGAAENWMQSWDPQAALSLTYEIIDSFCPEVAESEAQPPPEAAWGQDDDTCAADPLPQQGASGVSEEEGGGACASTSSISDGCDQELSASEMMSRFWIQWEMERTNGTESHAQQVADFVGAQGLDPEYCLHALVSSPYWDISPRKRSAPPPAAAGRGIWNTYPLSATSNVDMILTTSKPTMAACCALRTRVKRTLCSNEYRTDKRRILKPPREIDVETSLEKPPVVGQVLPLEE</sequence>
<feature type="chain" id="PRO_5012857637" description="Enterotoxin" evidence="2">
    <location>
        <begin position="19"/>
        <end position="656"/>
    </location>
</feature>
<dbReference type="EMBL" id="LAZP02000778">
    <property type="protein sequence ID" value="PFH55759.1"/>
    <property type="molecule type" value="Genomic_DNA"/>
</dbReference>
<keyword evidence="4" id="KW-1185">Reference proteome</keyword>
<comment type="caution">
    <text evidence="3">The sequence shown here is derived from an EMBL/GenBank/DDBJ whole genome shotgun (WGS) entry which is preliminary data.</text>
</comment>
<evidence type="ECO:0000256" key="2">
    <source>
        <dbReference type="SAM" id="SignalP"/>
    </source>
</evidence>
<organism evidence="3 4">
    <name type="scientific">Ophiocordyceps unilateralis</name>
    <name type="common">Zombie-ant fungus</name>
    <name type="synonym">Torrubia unilateralis</name>
    <dbReference type="NCBI Taxonomy" id="268505"/>
    <lineage>
        <taxon>Eukaryota</taxon>
        <taxon>Fungi</taxon>
        <taxon>Dikarya</taxon>
        <taxon>Ascomycota</taxon>
        <taxon>Pezizomycotina</taxon>
        <taxon>Sordariomycetes</taxon>
        <taxon>Hypocreomycetidae</taxon>
        <taxon>Hypocreales</taxon>
        <taxon>Ophiocordycipitaceae</taxon>
        <taxon>Ophiocordyceps</taxon>
    </lineage>
</organism>
<name>A0A2A9P2V4_OPHUN</name>
<dbReference type="Proteomes" id="UP000037136">
    <property type="component" value="Unassembled WGS sequence"/>
</dbReference>
<feature type="signal peptide" evidence="2">
    <location>
        <begin position="1"/>
        <end position="18"/>
    </location>
</feature>
<feature type="region of interest" description="Disordered" evidence="1">
    <location>
        <begin position="454"/>
        <end position="503"/>
    </location>
</feature>
<reference evidence="3 4" key="1">
    <citation type="journal article" date="2015" name="BMC Genomics">
        <title>Gene expression during zombie ant biting behavior reflects the complexity underlying fungal parasitic behavioral manipulation.</title>
        <authorList>
            <person name="de Bekker C."/>
            <person name="Ohm R.A."/>
            <person name="Loreto R.G."/>
            <person name="Sebastian A."/>
            <person name="Albert I."/>
            <person name="Merrow M."/>
            <person name="Brachmann A."/>
            <person name="Hughes D.P."/>
        </authorList>
    </citation>
    <scope>NUCLEOTIDE SEQUENCE [LARGE SCALE GENOMIC DNA]</scope>
    <source>
        <strain evidence="3 4">SC16a</strain>
    </source>
</reference>
<protein>
    <recommendedName>
        <fullName evidence="5">Enterotoxin</fullName>
    </recommendedName>
</protein>
<proteinExistence type="predicted"/>
<dbReference type="OrthoDB" id="10517301at2759"/>
<gene>
    <name evidence="3" type="ORF">XA68_17658</name>
</gene>
<evidence type="ECO:0000256" key="1">
    <source>
        <dbReference type="SAM" id="MobiDB-lite"/>
    </source>
</evidence>
<evidence type="ECO:0008006" key="5">
    <source>
        <dbReference type="Google" id="ProtNLM"/>
    </source>
</evidence>
<reference evidence="3 4" key="2">
    <citation type="journal article" date="2017" name="Sci. Rep.">
        <title>Ant-infecting Ophiocordyceps genomes reveal a high diversity of potential behavioral manipulation genes and a possible major role for enterotoxins.</title>
        <authorList>
            <person name="de Bekker C."/>
            <person name="Ohm R.A."/>
            <person name="Evans H.C."/>
            <person name="Brachmann A."/>
            <person name="Hughes D.P."/>
        </authorList>
    </citation>
    <scope>NUCLEOTIDE SEQUENCE [LARGE SCALE GENOMIC DNA]</scope>
    <source>
        <strain evidence="3 4">SC16a</strain>
    </source>
</reference>
<keyword evidence="2" id="KW-0732">Signal</keyword>
<evidence type="ECO:0000313" key="3">
    <source>
        <dbReference type="EMBL" id="PFH55759.1"/>
    </source>
</evidence>
<evidence type="ECO:0000313" key="4">
    <source>
        <dbReference type="Proteomes" id="UP000037136"/>
    </source>
</evidence>